<dbReference type="SUPFAM" id="SSF47072">
    <property type="entry name" value="Cysteine alpha-hairpin motif"/>
    <property type="match status" value="1"/>
</dbReference>
<dbReference type="EMBL" id="JALNTZ010000002">
    <property type="protein sequence ID" value="KAJ3660202.1"/>
    <property type="molecule type" value="Genomic_DNA"/>
</dbReference>
<feature type="region of interest" description="Disordered" evidence="1">
    <location>
        <begin position="33"/>
        <end position="58"/>
    </location>
</feature>
<evidence type="ECO:0000256" key="1">
    <source>
        <dbReference type="SAM" id="MobiDB-lite"/>
    </source>
</evidence>
<name>A0AA38MLG6_9CUCU</name>
<dbReference type="InterPro" id="IPR009069">
    <property type="entry name" value="Cys_alpha_HP_mot_SF"/>
</dbReference>
<dbReference type="AlphaFoldDB" id="A0AA38MLG6"/>
<dbReference type="PANTHER" id="PTHR21588:SF18">
    <property type="entry name" value="MICOS COMPLEX SUBUNIT MIC19"/>
    <property type="match status" value="1"/>
</dbReference>
<organism evidence="2 3">
    <name type="scientific">Zophobas morio</name>
    <dbReference type="NCBI Taxonomy" id="2755281"/>
    <lineage>
        <taxon>Eukaryota</taxon>
        <taxon>Metazoa</taxon>
        <taxon>Ecdysozoa</taxon>
        <taxon>Arthropoda</taxon>
        <taxon>Hexapoda</taxon>
        <taxon>Insecta</taxon>
        <taxon>Pterygota</taxon>
        <taxon>Neoptera</taxon>
        <taxon>Endopterygota</taxon>
        <taxon>Coleoptera</taxon>
        <taxon>Polyphaga</taxon>
        <taxon>Cucujiformia</taxon>
        <taxon>Tenebrionidae</taxon>
        <taxon>Zophobas</taxon>
    </lineage>
</organism>
<accession>A0AA38MLG6</accession>
<dbReference type="Proteomes" id="UP001168821">
    <property type="component" value="Unassembled WGS sequence"/>
</dbReference>
<dbReference type="GO" id="GO:0007007">
    <property type="term" value="P:inner mitochondrial membrane organization"/>
    <property type="evidence" value="ECO:0007669"/>
    <property type="project" value="TreeGrafter"/>
</dbReference>
<dbReference type="GO" id="GO:0061617">
    <property type="term" value="C:MICOS complex"/>
    <property type="evidence" value="ECO:0007669"/>
    <property type="project" value="TreeGrafter"/>
</dbReference>
<evidence type="ECO:0008006" key="4">
    <source>
        <dbReference type="Google" id="ProtNLM"/>
    </source>
</evidence>
<keyword evidence="3" id="KW-1185">Reference proteome</keyword>
<dbReference type="PROSITE" id="PS51808">
    <property type="entry name" value="CHCH"/>
    <property type="match status" value="1"/>
</dbReference>
<dbReference type="InterPro" id="IPR052632">
    <property type="entry name" value="MICOS_subunit_Mic19"/>
</dbReference>
<proteinExistence type="predicted"/>
<gene>
    <name evidence="2" type="ORF">Zmor_004668</name>
</gene>
<protein>
    <recommendedName>
        <fullName evidence="4">Coiled-coil-helix-coiled-coil-helix domain-containing protein 3, mitochondrial</fullName>
    </recommendedName>
</protein>
<reference evidence="2" key="1">
    <citation type="journal article" date="2023" name="G3 (Bethesda)">
        <title>Whole genome assemblies of Zophobas morio and Tenebrio molitor.</title>
        <authorList>
            <person name="Kaur S."/>
            <person name="Stinson S.A."/>
            <person name="diCenzo G.C."/>
        </authorList>
    </citation>
    <scope>NUCLEOTIDE SEQUENCE</scope>
    <source>
        <strain evidence="2">QUZm001</strain>
    </source>
</reference>
<evidence type="ECO:0000313" key="3">
    <source>
        <dbReference type="Proteomes" id="UP001168821"/>
    </source>
</evidence>
<sequence>MGGHQSRTRKLTVENDDPTSVIKVSDDVVQRIKNSQEAKPAVPEPVPQSTPQQPPLVNQPLFLYEPNVTSLQLRQANVAELKKNDHYWENRLKNQQANHKAINDILESEYQKAMAEMDVKDKPKTQKNELPPCQDAKNAVLKCYKEHSNEPMNCSKLVQAFQQCVDAKRASLIASRG</sequence>
<feature type="compositionally biased region" description="Pro residues" evidence="1">
    <location>
        <begin position="42"/>
        <end position="54"/>
    </location>
</feature>
<comment type="caution">
    <text evidence="2">The sequence shown here is derived from an EMBL/GenBank/DDBJ whole genome shotgun (WGS) entry which is preliminary data.</text>
</comment>
<evidence type="ECO:0000313" key="2">
    <source>
        <dbReference type="EMBL" id="KAJ3660202.1"/>
    </source>
</evidence>
<dbReference type="PANTHER" id="PTHR21588">
    <property type="entry name" value="COILED-COIL-HELIX-COILED-COIL-HELIX DOMAIN CONTAINING 6"/>
    <property type="match status" value="1"/>
</dbReference>